<protein>
    <recommendedName>
        <fullName evidence="3">DNA replication protein DnaD</fullName>
    </recommendedName>
</protein>
<reference evidence="1 2" key="1">
    <citation type="submission" date="2024-06" db="EMBL/GenBank/DDBJ databases">
        <title>Sorghum-associated microbial communities from plants grown in Nebraska, USA.</title>
        <authorList>
            <person name="Schachtman D."/>
        </authorList>
    </citation>
    <scope>NUCLEOTIDE SEQUENCE [LARGE SCALE GENOMIC DNA]</scope>
    <source>
        <strain evidence="1 2">1288</strain>
    </source>
</reference>
<dbReference type="RefSeq" id="WP_354314347.1">
    <property type="nucleotide sequence ID" value="NZ_JBEPME010000006.1"/>
</dbReference>
<keyword evidence="2" id="KW-1185">Reference proteome</keyword>
<evidence type="ECO:0000313" key="1">
    <source>
        <dbReference type="EMBL" id="MET3658657.1"/>
    </source>
</evidence>
<gene>
    <name evidence="1" type="ORF">ABIC55_003775</name>
</gene>
<dbReference type="Proteomes" id="UP001549104">
    <property type="component" value="Unassembled WGS sequence"/>
</dbReference>
<organism evidence="1 2">
    <name type="scientific">Sporosarcina psychrophila</name>
    <name type="common">Bacillus psychrophilus</name>
    <dbReference type="NCBI Taxonomy" id="1476"/>
    <lineage>
        <taxon>Bacteria</taxon>
        <taxon>Bacillati</taxon>
        <taxon>Bacillota</taxon>
        <taxon>Bacilli</taxon>
        <taxon>Bacillales</taxon>
        <taxon>Caryophanaceae</taxon>
        <taxon>Sporosarcina</taxon>
    </lineage>
</organism>
<evidence type="ECO:0008006" key="3">
    <source>
        <dbReference type="Google" id="ProtNLM"/>
    </source>
</evidence>
<name>A0ABV2KC81_SPOPS</name>
<proteinExistence type="predicted"/>
<comment type="caution">
    <text evidence="1">The sequence shown here is derived from an EMBL/GenBank/DDBJ whole genome shotgun (WGS) entry which is preliminary data.</text>
</comment>
<accession>A0ABV2KC81</accession>
<evidence type="ECO:0000313" key="2">
    <source>
        <dbReference type="Proteomes" id="UP001549104"/>
    </source>
</evidence>
<sequence>MEFMKFIMINNQLIIENEENEFQLTPQELYVYSLVSMSRDCRAEIYISASLIHAKSHIALASDKKRAVKIIKESLISLKDKQVIRFATVDGEVTNNFKVNDILIVQLVDFETIDHTQLWFDVFAKTNDIYHLYVFLAVRKWLGSGDGVFTCSQERWSRILQCSQRHAVDLVNGAVEAGLIYKNIGDYNETGKQNVNQYRTTPFKDDEITHHSFKKKYIEKEIEEETDLKHFNVEKLNETEQRFTTFKDENGKDVFPNETDHIVLLDLKKKKKEFGLTDFEKRVLRAGENRIKKLKKQEHLVDENGNPYKMIDRVIEQAKLAIEYRDEH</sequence>
<dbReference type="EMBL" id="JBEPME010000006">
    <property type="protein sequence ID" value="MET3658657.1"/>
    <property type="molecule type" value="Genomic_DNA"/>
</dbReference>